<name>T1D818_9ZZZZ</name>
<proteinExistence type="predicted"/>
<comment type="caution">
    <text evidence="1">The sequence shown here is derived from an EMBL/GenBank/DDBJ whole genome shotgun (WGS) entry which is preliminary data.</text>
</comment>
<dbReference type="EMBL" id="AUZY01000729">
    <property type="protein sequence ID" value="EQD77569.1"/>
    <property type="molecule type" value="Genomic_DNA"/>
</dbReference>
<protein>
    <submittedName>
        <fullName evidence="1">Type IV secretory pathway VirB4 subunit</fullName>
    </submittedName>
</protein>
<feature type="non-terminal residue" evidence="1">
    <location>
        <position position="117"/>
    </location>
</feature>
<organism evidence="1">
    <name type="scientific">mine drainage metagenome</name>
    <dbReference type="NCBI Taxonomy" id="410659"/>
    <lineage>
        <taxon>unclassified sequences</taxon>
        <taxon>metagenomes</taxon>
        <taxon>ecological metagenomes</taxon>
    </lineage>
</organism>
<dbReference type="AlphaFoldDB" id="T1D818"/>
<accession>T1D818</accession>
<gene>
    <name evidence="1" type="ORF">B1B_00994</name>
</gene>
<sequence>MSKPAKKVDSLREALAPSNVELLPDTLVVGKERVRVLQVERYPATLPYGWLLPFLTAQARVDVVLHLHSVSQDKSRGLLNNEITRLQVELMGKREKGTTDVSSLEHQIGAFEELRAS</sequence>
<reference evidence="1" key="1">
    <citation type="submission" date="2013-08" db="EMBL/GenBank/DDBJ databases">
        <authorList>
            <person name="Mendez C."/>
            <person name="Richter M."/>
            <person name="Ferrer M."/>
            <person name="Sanchez J."/>
        </authorList>
    </citation>
    <scope>NUCLEOTIDE SEQUENCE</scope>
</reference>
<evidence type="ECO:0000313" key="1">
    <source>
        <dbReference type="EMBL" id="EQD77569.1"/>
    </source>
</evidence>
<reference evidence="1" key="2">
    <citation type="journal article" date="2014" name="ISME J.">
        <title>Microbial stratification in low pH oxic and suboxic macroscopic growths along an acid mine drainage.</title>
        <authorList>
            <person name="Mendez-Garcia C."/>
            <person name="Mesa V."/>
            <person name="Sprenger R.R."/>
            <person name="Richter M."/>
            <person name="Diez M.S."/>
            <person name="Solano J."/>
            <person name="Bargiela R."/>
            <person name="Golyshina O.V."/>
            <person name="Manteca A."/>
            <person name="Ramos J.L."/>
            <person name="Gallego J.R."/>
            <person name="Llorente I."/>
            <person name="Martins Dos Santos V.A."/>
            <person name="Jensen O.N."/>
            <person name="Pelaez A.I."/>
            <person name="Sanchez J."/>
            <person name="Ferrer M."/>
        </authorList>
    </citation>
    <scope>NUCLEOTIDE SEQUENCE</scope>
</reference>